<dbReference type="Proteomes" id="UP000260351">
    <property type="component" value="Unassembled WGS sequence"/>
</dbReference>
<gene>
    <name evidence="1" type="ORF">DZC52_03980</name>
</gene>
<proteinExistence type="predicted"/>
<dbReference type="OrthoDB" id="190887at2"/>
<reference evidence="1 2" key="1">
    <citation type="submission" date="2018-08" db="EMBL/GenBank/DDBJ databases">
        <title>Wenzhouxiangella salilacus sp. nov., a novel bacterium isolated from a saline lake in Xinjiang Province, China.</title>
        <authorList>
            <person name="Han S."/>
        </authorList>
    </citation>
    <scope>NUCLEOTIDE SEQUENCE [LARGE SCALE GENOMIC DNA]</scope>
    <source>
        <strain evidence="1 2">XDB06</strain>
    </source>
</reference>
<protein>
    <submittedName>
        <fullName evidence="1">Porin</fullName>
    </submittedName>
</protein>
<organism evidence="1 2">
    <name type="scientific">Wenzhouxiangella sediminis</name>
    <dbReference type="NCBI Taxonomy" id="1792836"/>
    <lineage>
        <taxon>Bacteria</taxon>
        <taxon>Pseudomonadati</taxon>
        <taxon>Pseudomonadota</taxon>
        <taxon>Gammaproteobacteria</taxon>
        <taxon>Chromatiales</taxon>
        <taxon>Wenzhouxiangellaceae</taxon>
        <taxon>Wenzhouxiangella</taxon>
    </lineage>
</organism>
<comment type="caution">
    <text evidence="1">The sequence shown here is derived from an EMBL/GenBank/DDBJ whole genome shotgun (WGS) entry which is preliminary data.</text>
</comment>
<sequence>MVSDFSDGEVAAGSIGRDFFVPSTIPVGGEGEGAVTDFHARQSRVNFGVRHQVDENNRLGAFVEFDFLATAGGNERVSNSYSPRMRHAFITWNNWLVGQTWNTFMDVGTLPESVDFIGPAGSTTFGRQTQIRYTSGNFAVALENPETTITPFGGTGRIVTDDHLMPELAARYTWKGDWGHVQLGGMLRQLAYEDDALGIDDDEMSWGVSVSGKFPIGRDDIRWMVHHGDGLGRHVGLNFVNAAVLTDTGSLEPIGTTGGFVAYRHWWSERLRSTAVFGYLDVDNPVQYTGTGVSSGNWSGQVNLFYSPVDTLSFGVEYLTAEREIESGESGRLDRLQFTGKYSF</sequence>
<dbReference type="SUPFAM" id="SSF56935">
    <property type="entry name" value="Porins"/>
    <property type="match status" value="1"/>
</dbReference>
<evidence type="ECO:0000313" key="2">
    <source>
        <dbReference type="Proteomes" id="UP000260351"/>
    </source>
</evidence>
<evidence type="ECO:0000313" key="1">
    <source>
        <dbReference type="EMBL" id="RFF31633.1"/>
    </source>
</evidence>
<name>A0A3E1KB05_9GAMM</name>
<dbReference type="AlphaFoldDB" id="A0A3E1KB05"/>
<dbReference type="InterPro" id="IPR045748">
    <property type="entry name" value="DcaP"/>
</dbReference>
<accession>A0A3E1KB05</accession>
<dbReference type="EMBL" id="QUZK01000018">
    <property type="protein sequence ID" value="RFF31633.1"/>
    <property type="molecule type" value="Genomic_DNA"/>
</dbReference>
<keyword evidence="2" id="KW-1185">Reference proteome</keyword>
<dbReference type="Pfam" id="PF19577">
    <property type="entry name" value="DcaP"/>
    <property type="match status" value="1"/>
</dbReference>